<dbReference type="SUPFAM" id="SSF101386">
    <property type="entry name" value="all-alpha NTP pyrophosphatases"/>
    <property type="match status" value="1"/>
</dbReference>
<dbReference type="InterPro" id="IPR008179">
    <property type="entry name" value="HisE"/>
</dbReference>
<evidence type="ECO:0000256" key="10">
    <source>
        <dbReference type="SAM" id="MobiDB-lite"/>
    </source>
</evidence>
<feature type="compositionally biased region" description="Low complexity" evidence="10">
    <location>
        <begin position="7"/>
        <end position="18"/>
    </location>
</feature>
<evidence type="ECO:0000256" key="6">
    <source>
        <dbReference type="ARBA" id="ARBA00022801"/>
    </source>
</evidence>
<comment type="pathway">
    <text evidence="2 9">Amino-acid biosynthesis; L-histidine biosynthesis; L-histidine from 5-phospho-alpha-D-ribose 1-diphosphate: step 2/9.</text>
</comment>
<dbReference type="GO" id="GO:0004636">
    <property type="term" value="F:phosphoribosyl-ATP diphosphatase activity"/>
    <property type="evidence" value="ECO:0007669"/>
    <property type="project" value="UniProtKB-EC"/>
</dbReference>
<organism evidence="11 12">
    <name type="scientific">Plastoroseomonas hellenica</name>
    <dbReference type="NCBI Taxonomy" id="2687306"/>
    <lineage>
        <taxon>Bacteria</taxon>
        <taxon>Pseudomonadati</taxon>
        <taxon>Pseudomonadota</taxon>
        <taxon>Alphaproteobacteria</taxon>
        <taxon>Acetobacterales</taxon>
        <taxon>Acetobacteraceae</taxon>
        <taxon>Plastoroseomonas</taxon>
    </lineage>
</organism>
<evidence type="ECO:0000256" key="8">
    <source>
        <dbReference type="ARBA" id="ARBA00023102"/>
    </source>
</evidence>
<dbReference type="HAMAP" id="MF_01020">
    <property type="entry name" value="HisE"/>
    <property type="match status" value="1"/>
</dbReference>
<dbReference type="EC" id="3.6.1.31" evidence="9"/>
<dbReference type="Gene3D" id="1.10.287.1080">
    <property type="entry name" value="MazG-like"/>
    <property type="match status" value="1"/>
</dbReference>
<evidence type="ECO:0000313" key="11">
    <source>
        <dbReference type="EMBL" id="MBR0665086.1"/>
    </source>
</evidence>
<keyword evidence="5 9" id="KW-0547">Nucleotide-binding</keyword>
<keyword evidence="9" id="KW-0963">Cytoplasm</keyword>
<dbReference type="Proteomes" id="UP001196870">
    <property type="component" value="Unassembled WGS sequence"/>
</dbReference>
<dbReference type="InterPro" id="IPR021130">
    <property type="entry name" value="PRib-ATP_PPHydrolase-like"/>
</dbReference>
<dbReference type="CDD" id="cd11534">
    <property type="entry name" value="NTP-PPase_HisIE_like"/>
    <property type="match status" value="1"/>
</dbReference>
<comment type="subcellular location">
    <subcellularLocation>
        <location evidence="9">Cytoplasm</location>
    </subcellularLocation>
</comment>
<keyword evidence="6 9" id="KW-0378">Hydrolase</keyword>
<evidence type="ECO:0000256" key="3">
    <source>
        <dbReference type="ARBA" id="ARBA00009392"/>
    </source>
</evidence>
<evidence type="ECO:0000256" key="1">
    <source>
        <dbReference type="ARBA" id="ARBA00001460"/>
    </source>
</evidence>
<evidence type="ECO:0000313" key="12">
    <source>
        <dbReference type="Proteomes" id="UP001196870"/>
    </source>
</evidence>
<evidence type="ECO:0000256" key="5">
    <source>
        <dbReference type="ARBA" id="ARBA00022741"/>
    </source>
</evidence>
<dbReference type="PANTHER" id="PTHR42945">
    <property type="entry name" value="HISTIDINE BIOSYNTHESIS BIFUNCTIONAL PROTEIN"/>
    <property type="match status" value="1"/>
</dbReference>
<dbReference type="PANTHER" id="PTHR42945:SF1">
    <property type="entry name" value="HISTIDINE BIOSYNTHESIS BIFUNCTIONAL PROTEIN HIS7"/>
    <property type="match status" value="1"/>
</dbReference>
<protein>
    <recommendedName>
        <fullName evidence="9">Phosphoribosyl-ATP pyrophosphatase</fullName>
        <shortName evidence="9">PRA-PH</shortName>
        <ecNumber evidence="9">3.6.1.31</ecNumber>
    </recommendedName>
</protein>
<proteinExistence type="inferred from homology"/>
<evidence type="ECO:0000256" key="7">
    <source>
        <dbReference type="ARBA" id="ARBA00022840"/>
    </source>
</evidence>
<keyword evidence="12" id="KW-1185">Reference proteome</keyword>
<gene>
    <name evidence="9" type="primary">hisE</name>
    <name evidence="11" type="ORF">GXW71_12045</name>
</gene>
<dbReference type="NCBIfam" id="TIGR03188">
    <property type="entry name" value="histidine_hisI"/>
    <property type="match status" value="1"/>
</dbReference>
<keyword evidence="7 9" id="KW-0067">ATP-binding</keyword>
<dbReference type="NCBIfam" id="NF001613">
    <property type="entry name" value="PRK00400.1-5"/>
    <property type="match status" value="1"/>
</dbReference>
<accession>A0ABS5EXS6</accession>
<dbReference type="RefSeq" id="WP_211852748.1">
    <property type="nucleotide sequence ID" value="NZ_JAAGBB010000012.1"/>
</dbReference>
<evidence type="ECO:0000256" key="4">
    <source>
        <dbReference type="ARBA" id="ARBA00022605"/>
    </source>
</evidence>
<dbReference type="Pfam" id="PF01503">
    <property type="entry name" value="PRA-PH"/>
    <property type="match status" value="1"/>
</dbReference>
<name>A0ABS5EXS6_9PROT</name>
<feature type="region of interest" description="Disordered" evidence="10">
    <location>
        <begin position="1"/>
        <end position="43"/>
    </location>
</feature>
<comment type="caution">
    <text evidence="11">The sequence shown here is derived from an EMBL/GenBank/DDBJ whole genome shotgun (WGS) entry which is preliminary data.</text>
</comment>
<feature type="compositionally biased region" description="Basic residues" evidence="10">
    <location>
        <begin position="19"/>
        <end position="35"/>
    </location>
</feature>
<dbReference type="EMBL" id="JAAGBB010000012">
    <property type="protein sequence ID" value="MBR0665086.1"/>
    <property type="molecule type" value="Genomic_DNA"/>
</dbReference>
<keyword evidence="8 9" id="KW-0368">Histidine biosynthesis</keyword>
<evidence type="ECO:0000256" key="9">
    <source>
        <dbReference type="HAMAP-Rule" id="MF_01020"/>
    </source>
</evidence>
<sequence>MAKLVKQKNPAKLAAAKKANGKKQAVKKPAGKKRSVPLPAALGLPPAPVPKRIKRVEGRVLTPIEAPAGIDAGILDTLWTTVESRRIAGDVTQSHSARLLSRGTPKVAQKLGEEAVECVIEATLGNHRGTVLESADLLYHLIVLWVDAGIQPAEIWSELARRQGISGIAEKAARPAGLMRAAGTRKLP</sequence>
<evidence type="ECO:0000256" key="2">
    <source>
        <dbReference type="ARBA" id="ARBA00005204"/>
    </source>
</evidence>
<comment type="similarity">
    <text evidence="3 9">Belongs to the PRA-PH family.</text>
</comment>
<comment type="catalytic activity">
    <reaction evidence="1 9">
        <text>1-(5-phospho-beta-D-ribosyl)-ATP + H2O = 1-(5-phospho-beta-D-ribosyl)-5'-AMP + diphosphate + H(+)</text>
        <dbReference type="Rhea" id="RHEA:22828"/>
        <dbReference type="ChEBI" id="CHEBI:15377"/>
        <dbReference type="ChEBI" id="CHEBI:15378"/>
        <dbReference type="ChEBI" id="CHEBI:33019"/>
        <dbReference type="ChEBI" id="CHEBI:59457"/>
        <dbReference type="ChEBI" id="CHEBI:73183"/>
        <dbReference type="EC" id="3.6.1.31"/>
    </reaction>
</comment>
<reference evidence="12" key="1">
    <citation type="journal article" date="2021" name="Syst. Appl. Microbiol.">
        <title>Roseomonas hellenica sp. nov., isolated from roots of wild-growing Alkanna tinctoria.</title>
        <authorList>
            <person name="Rat A."/>
            <person name="Naranjo H.D."/>
            <person name="Lebbe L."/>
            <person name="Cnockaert M."/>
            <person name="Krigas N."/>
            <person name="Grigoriadou K."/>
            <person name="Maloupa E."/>
            <person name="Willems A."/>
        </authorList>
    </citation>
    <scope>NUCLEOTIDE SEQUENCE [LARGE SCALE GENOMIC DNA]</scope>
    <source>
        <strain evidence="12">LMG 31523</strain>
    </source>
</reference>
<keyword evidence="4 9" id="KW-0028">Amino-acid biosynthesis</keyword>